<dbReference type="SUPFAM" id="SSF48452">
    <property type="entry name" value="TPR-like"/>
    <property type="match status" value="3"/>
</dbReference>
<proteinExistence type="predicted"/>
<protein>
    <submittedName>
        <fullName evidence="3">Tetratricopeptide repeat protein</fullName>
    </submittedName>
</protein>
<dbReference type="Gene3D" id="1.25.40.10">
    <property type="entry name" value="Tetratricopeptide repeat domain"/>
    <property type="match status" value="2"/>
</dbReference>
<name>A0ABU2XTH2_9ACTN</name>
<evidence type="ECO:0000259" key="2">
    <source>
        <dbReference type="Pfam" id="PF00931"/>
    </source>
</evidence>
<dbReference type="Pfam" id="PF13374">
    <property type="entry name" value="TPR_10"/>
    <property type="match status" value="3"/>
</dbReference>
<dbReference type="InterPro" id="IPR002182">
    <property type="entry name" value="NB-ARC"/>
</dbReference>
<feature type="compositionally biased region" description="Low complexity" evidence="1">
    <location>
        <begin position="24"/>
        <end position="40"/>
    </location>
</feature>
<feature type="region of interest" description="Disordered" evidence="1">
    <location>
        <begin position="1"/>
        <end position="51"/>
    </location>
</feature>
<dbReference type="SUPFAM" id="SSF52540">
    <property type="entry name" value="P-loop containing nucleoside triphosphate hydrolases"/>
    <property type="match status" value="1"/>
</dbReference>
<dbReference type="RefSeq" id="WP_311729773.1">
    <property type="nucleotide sequence ID" value="NZ_JAVRFD010000032.1"/>
</dbReference>
<dbReference type="Pfam" id="PF00931">
    <property type="entry name" value="NB-ARC"/>
    <property type="match status" value="1"/>
</dbReference>
<gene>
    <name evidence="3" type="ORF">RND15_42055</name>
</gene>
<evidence type="ECO:0000313" key="3">
    <source>
        <dbReference type="EMBL" id="MDT0549211.1"/>
    </source>
</evidence>
<dbReference type="PANTHER" id="PTHR46082:SF6">
    <property type="entry name" value="AAA+ ATPASE DOMAIN-CONTAINING PROTEIN-RELATED"/>
    <property type="match status" value="1"/>
</dbReference>
<accession>A0ABU2XTH2</accession>
<comment type="caution">
    <text evidence="3">The sequence shown here is derived from an EMBL/GenBank/DDBJ whole genome shotgun (WGS) entry which is preliminary data.</text>
</comment>
<keyword evidence="4" id="KW-1185">Reference proteome</keyword>
<dbReference type="Proteomes" id="UP001180754">
    <property type="component" value="Unassembled WGS sequence"/>
</dbReference>
<organism evidence="3 4">
    <name type="scientific">Streptomyces lonegramiae</name>
    <dbReference type="NCBI Taxonomy" id="3075524"/>
    <lineage>
        <taxon>Bacteria</taxon>
        <taxon>Bacillati</taxon>
        <taxon>Actinomycetota</taxon>
        <taxon>Actinomycetes</taxon>
        <taxon>Kitasatosporales</taxon>
        <taxon>Streptomycetaceae</taxon>
        <taxon>Streptomyces</taxon>
    </lineage>
</organism>
<dbReference type="PANTHER" id="PTHR46082">
    <property type="entry name" value="ATP/GTP-BINDING PROTEIN-RELATED"/>
    <property type="match status" value="1"/>
</dbReference>
<evidence type="ECO:0000256" key="1">
    <source>
        <dbReference type="SAM" id="MobiDB-lite"/>
    </source>
</evidence>
<dbReference type="Pfam" id="PF13424">
    <property type="entry name" value="TPR_12"/>
    <property type="match status" value="2"/>
</dbReference>
<dbReference type="Gene3D" id="3.40.50.300">
    <property type="entry name" value="P-loop containing nucleotide triphosphate hydrolases"/>
    <property type="match status" value="1"/>
</dbReference>
<sequence>MRWRLRRRKPGPSASGPVPRQIITDTGTAHAHDGGAAVTGYRGPGLNTGGSPTGMATHISGTGDATTSGGAIANSGYLSIDKMNVALPTSRAPVAWPVRVGPLPALASAFQSRIDLRERIDQARSRHATVVLAQVLSGGGGVGKSQLTAAYASQALAEGIELVVWVNAAEIEQVTALYSQAAHRVQAPGAQGQAAEADAQAFLEWLATTPRSWLVVLDDITDPARMGPWWPPSPPTGGGRVLATTRRRDAVLSGGGRAVVDIGTYSPDEATAYLHDRLTSVGAAHLLDAQAGALTEELGRLPLALSHAAAYMINEDVTCARYLQLFTDRRSRLEQLLPLEADTEGYGRQVAAALLLTLDAAQACEPVGLAIPAIRLAAVLDPAGHPQDLWASAFVTDYLGATAPGEVGPEQARAVLRLLHRYGLITDDVQAGPRAVRLHALTARAARESTPAPEVPTAVRAAADALRDLWPAADHADPDLSAVLRTNTDTLATHAGDLLWSLGCHPVLYRAGDALNDTGLFTAAIAHWRRLAADAERLLGAEHPQTRAAHSSLARSYQHAGRIHDAIAIDERVAAECERLLGPAHPGTLSARANLAASYWYAGRTQDAITIEEQVVADRERVLGPQHLHTLGARANLAISYRGVGRIQDAITIEEQVAAESARLLGPQHPNTLRTRMNLASAYGQAGRTQDAINLLEQVVADHERLLGPEHPSTLTACVNLSAAYNQAGRIHDAIKLLEQVAPKSARLLGPQHPNTLSARTNLASAYGQAGRTQDAITIQEQVASESERLLGPEHPSTLGARTNLAASYQRAGRIKDAITV</sequence>
<dbReference type="PRINTS" id="PR00381">
    <property type="entry name" value="KINESINLIGHT"/>
</dbReference>
<dbReference type="EMBL" id="JAVRFD010000032">
    <property type="protein sequence ID" value="MDT0549211.1"/>
    <property type="molecule type" value="Genomic_DNA"/>
</dbReference>
<reference evidence="3" key="1">
    <citation type="submission" date="2024-05" db="EMBL/GenBank/DDBJ databases">
        <title>30 novel species of actinomycetes from the DSMZ collection.</title>
        <authorList>
            <person name="Nouioui I."/>
        </authorList>
    </citation>
    <scope>NUCLEOTIDE SEQUENCE</scope>
    <source>
        <strain evidence="3">DSM 41529</strain>
    </source>
</reference>
<feature type="compositionally biased region" description="Gly residues" evidence="1">
    <location>
        <begin position="42"/>
        <end position="51"/>
    </location>
</feature>
<dbReference type="InterPro" id="IPR011990">
    <property type="entry name" value="TPR-like_helical_dom_sf"/>
</dbReference>
<dbReference type="InterPro" id="IPR053137">
    <property type="entry name" value="NLR-like"/>
</dbReference>
<feature type="compositionally biased region" description="Basic residues" evidence="1">
    <location>
        <begin position="1"/>
        <end position="10"/>
    </location>
</feature>
<feature type="domain" description="NB-ARC" evidence="2">
    <location>
        <begin position="136"/>
        <end position="251"/>
    </location>
</feature>
<dbReference type="InterPro" id="IPR027417">
    <property type="entry name" value="P-loop_NTPase"/>
</dbReference>
<evidence type="ECO:0000313" key="4">
    <source>
        <dbReference type="Proteomes" id="UP001180754"/>
    </source>
</evidence>